<evidence type="ECO:0000313" key="7">
    <source>
        <dbReference type="EMBL" id="PVU93873.1"/>
    </source>
</evidence>
<evidence type="ECO:0000256" key="3">
    <source>
        <dbReference type="ARBA" id="ARBA00022801"/>
    </source>
</evidence>
<dbReference type="PRINTS" id="PR00723">
    <property type="entry name" value="SUBTILISIN"/>
</dbReference>
<comment type="caution">
    <text evidence="7">The sequence shown here is derived from an EMBL/GenBank/DDBJ whole genome shotgun (WGS) entry which is preliminary data.</text>
</comment>
<protein>
    <recommendedName>
        <fullName evidence="6">Peptidase S8/S53 domain-containing protein</fullName>
    </recommendedName>
</protein>
<dbReference type="PROSITE" id="PS00136">
    <property type="entry name" value="SUBTILASE_ASP"/>
    <property type="match status" value="1"/>
</dbReference>
<dbReference type="AlphaFoldDB" id="A0A2T9YNE2"/>
<dbReference type="Gene3D" id="3.40.50.200">
    <property type="entry name" value="Peptidase S8/S53 domain"/>
    <property type="match status" value="1"/>
</dbReference>
<keyword evidence="4 5" id="KW-0720">Serine protease</keyword>
<dbReference type="InterPro" id="IPR034193">
    <property type="entry name" value="PCSK9_ProteinaseK-like"/>
</dbReference>
<dbReference type="PANTHER" id="PTHR43806">
    <property type="entry name" value="PEPTIDASE S8"/>
    <property type="match status" value="1"/>
</dbReference>
<dbReference type="GO" id="GO:0004252">
    <property type="term" value="F:serine-type endopeptidase activity"/>
    <property type="evidence" value="ECO:0007669"/>
    <property type="project" value="UniProtKB-UniRule"/>
</dbReference>
<dbReference type="InterPro" id="IPR000209">
    <property type="entry name" value="Peptidase_S8/S53_dom"/>
</dbReference>
<reference evidence="7 8" key="1">
    <citation type="journal article" date="2018" name="MBio">
        <title>Comparative Genomics Reveals the Core Gene Toolbox for the Fungus-Insect Symbiosis.</title>
        <authorList>
            <person name="Wang Y."/>
            <person name="Stata M."/>
            <person name="Wang W."/>
            <person name="Stajich J.E."/>
            <person name="White M.M."/>
            <person name="Moncalvo J.M."/>
        </authorList>
    </citation>
    <scope>NUCLEOTIDE SEQUENCE [LARGE SCALE GENOMIC DNA]</scope>
    <source>
        <strain evidence="7 8">AUS-77-4</strain>
    </source>
</reference>
<feature type="active site" description="Charge relay system" evidence="5">
    <location>
        <position position="245"/>
    </location>
</feature>
<evidence type="ECO:0000259" key="6">
    <source>
        <dbReference type="Pfam" id="PF00082"/>
    </source>
</evidence>
<keyword evidence="3 5" id="KW-0378">Hydrolase</keyword>
<dbReference type="GO" id="GO:0006508">
    <property type="term" value="P:proteolysis"/>
    <property type="evidence" value="ECO:0007669"/>
    <property type="project" value="UniProtKB-KW"/>
</dbReference>
<dbReference type="CDD" id="cd04077">
    <property type="entry name" value="Peptidases_S8_PCSK9_ProteinaseK_like"/>
    <property type="match status" value="1"/>
</dbReference>
<dbReference type="SUPFAM" id="SSF52743">
    <property type="entry name" value="Subtilisin-like"/>
    <property type="match status" value="1"/>
</dbReference>
<dbReference type="Proteomes" id="UP000245699">
    <property type="component" value="Unassembled WGS sequence"/>
</dbReference>
<feature type="domain" description="Peptidase S8/S53" evidence="6">
    <location>
        <begin position="169"/>
        <end position="447"/>
    </location>
</feature>
<organism evidence="7 8">
    <name type="scientific">Furculomyces boomerangus</name>
    <dbReference type="NCBI Taxonomy" id="61424"/>
    <lineage>
        <taxon>Eukaryota</taxon>
        <taxon>Fungi</taxon>
        <taxon>Fungi incertae sedis</taxon>
        <taxon>Zoopagomycota</taxon>
        <taxon>Kickxellomycotina</taxon>
        <taxon>Harpellomycetes</taxon>
        <taxon>Harpellales</taxon>
        <taxon>Harpellaceae</taxon>
        <taxon>Furculomyces</taxon>
    </lineage>
</organism>
<keyword evidence="8" id="KW-1185">Reference proteome</keyword>
<evidence type="ECO:0000256" key="5">
    <source>
        <dbReference type="PROSITE-ProRule" id="PRU01240"/>
    </source>
</evidence>
<feature type="active site" description="Charge relay system" evidence="5">
    <location>
        <position position="176"/>
    </location>
</feature>
<dbReference type="GO" id="GO:0005615">
    <property type="term" value="C:extracellular space"/>
    <property type="evidence" value="ECO:0007669"/>
    <property type="project" value="TreeGrafter"/>
</dbReference>
<evidence type="ECO:0000256" key="1">
    <source>
        <dbReference type="ARBA" id="ARBA00011073"/>
    </source>
</evidence>
<dbReference type="InterPro" id="IPR050131">
    <property type="entry name" value="Peptidase_S8_subtilisin-like"/>
</dbReference>
<dbReference type="PROSITE" id="PS00137">
    <property type="entry name" value="SUBTILASE_HIS"/>
    <property type="match status" value="1"/>
</dbReference>
<dbReference type="PANTHER" id="PTHR43806:SF11">
    <property type="entry name" value="CEREVISIN-RELATED"/>
    <property type="match status" value="1"/>
</dbReference>
<name>A0A2T9YNE2_9FUNG</name>
<dbReference type="EMBL" id="MBFT01000292">
    <property type="protein sequence ID" value="PVU93873.1"/>
    <property type="molecule type" value="Genomic_DNA"/>
</dbReference>
<dbReference type="Pfam" id="PF00082">
    <property type="entry name" value="Peptidase_S8"/>
    <property type="match status" value="1"/>
</dbReference>
<dbReference type="InterPro" id="IPR036852">
    <property type="entry name" value="Peptidase_S8/S53_dom_sf"/>
</dbReference>
<keyword evidence="2 5" id="KW-0645">Protease</keyword>
<dbReference type="InterPro" id="IPR023827">
    <property type="entry name" value="Peptidase_S8_Asp-AS"/>
</dbReference>
<dbReference type="PROSITE" id="PS51892">
    <property type="entry name" value="SUBTILASE"/>
    <property type="match status" value="1"/>
</dbReference>
<sequence>MDDKQIFANLTGSNQKRASGNICPELVPYVVVISKGTTSAQTIRNFEIVKEHISFLNYVRFKSCIENNPSTQASSLLKIMDKQETIEMPLESFYAIKSFLSVSDVQKLKGKEVYSIEPEQKVELAIIQENPPNWGLGKINNRVGNYQLIKDFGNRDDLPYFYEQNSGLGVSIIFIDSGINTNHAEFGWQSDMPYSDRNKEFFKYNNFVSAKNTRIGVHNNNYVGWRGDPGVNFVKGETNVDYVGHGTMVASYAAGRAYGVAKSASVVNIKVFDKTGDSCLFDLLRAIKWAISYHQENQKRNKDRRTRTKTPHKGTVLNMSFIYPKNVAFYTLLKAAHRAGIILVSAAGNRNDDACKFFPGGIEESITVGGLSRSYFLASESNFGNCVDVYAPGEDIESVGILDYRNGGRNTGTSLSAGFVSGIAAIYKAKCPNASPDKIKKMIIDSSIKGKILFKPHQSKSYNRVANVNYDNEKRCICKPHIHNDLTRQPISCRCLKC</sequence>
<dbReference type="STRING" id="61424.A0A2T9YNE2"/>
<accession>A0A2T9YNE2</accession>
<evidence type="ECO:0000313" key="8">
    <source>
        <dbReference type="Proteomes" id="UP000245699"/>
    </source>
</evidence>
<dbReference type="InterPro" id="IPR015500">
    <property type="entry name" value="Peptidase_S8_subtilisin-rel"/>
</dbReference>
<dbReference type="OrthoDB" id="206201at2759"/>
<evidence type="ECO:0000256" key="2">
    <source>
        <dbReference type="ARBA" id="ARBA00022670"/>
    </source>
</evidence>
<feature type="active site" description="Charge relay system" evidence="5">
    <location>
        <position position="414"/>
    </location>
</feature>
<gene>
    <name evidence="7" type="ORF">BB559_003145</name>
</gene>
<proteinExistence type="inferred from homology"/>
<comment type="similarity">
    <text evidence="1 5">Belongs to the peptidase S8 family.</text>
</comment>
<evidence type="ECO:0000256" key="4">
    <source>
        <dbReference type="ARBA" id="ARBA00022825"/>
    </source>
</evidence>
<dbReference type="InterPro" id="IPR022398">
    <property type="entry name" value="Peptidase_S8_His-AS"/>
</dbReference>